<dbReference type="PANTHER" id="PTHR34075">
    <property type="entry name" value="BLR3430 PROTEIN"/>
    <property type="match status" value="1"/>
</dbReference>
<feature type="region of interest" description="Disordered" evidence="1">
    <location>
        <begin position="1"/>
        <end position="24"/>
    </location>
</feature>
<name>A0ABT0K4P6_9ACTN</name>
<accession>A0ABT0K4P6</accession>
<protein>
    <submittedName>
        <fullName evidence="3">OB-fold domain-containing protein</fullName>
    </submittedName>
</protein>
<evidence type="ECO:0000259" key="2">
    <source>
        <dbReference type="Pfam" id="PF01796"/>
    </source>
</evidence>
<dbReference type="PANTHER" id="PTHR34075:SF5">
    <property type="entry name" value="BLR3430 PROTEIN"/>
    <property type="match status" value="1"/>
</dbReference>
<keyword evidence="4" id="KW-1185">Reference proteome</keyword>
<dbReference type="InterPro" id="IPR002878">
    <property type="entry name" value="ChsH2_C"/>
</dbReference>
<evidence type="ECO:0000313" key="4">
    <source>
        <dbReference type="Proteomes" id="UP001201873"/>
    </source>
</evidence>
<evidence type="ECO:0000256" key="1">
    <source>
        <dbReference type="SAM" id="MobiDB-lite"/>
    </source>
</evidence>
<feature type="domain" description="ChsH2 C-terminal OB-fold" evidence="2">
    <location>
        <begin position="168"/>
        <end position="230"/>
    </location>
</feature>
<gene>
    <name evidence="3" type="ORF">MXD59_23870</name>
</gene>
<reference evidence="3 4" key="1">
    <citation type="submission" date="2022-04" db="EMBL/GenBank/DDBJ databases">
        <title>Genome diversity in the genus Frankia.</title>
        <authorList>
            <person name="Carlos-Shanley C."/>
            <person name="Hahn D."/>
        </authorList>
    </citation>
    <scope>NUCLEOTIDE SEQUENCE [LARGE SCALE GENOMIC DNA]</scope>
    <source>
        <strain evidence="3 4">Ag45/Mut15</strain>
    </source>
</reference>
<dbReference type="EMBL" id="JALKFT010000043">
    <property type="protein sequence ID" value="MCK9878762.1"/>
    <property type="molecule type" value="Genomic_DNA"/>
</dbReference>
<dbReference type="InterPro" id="IPR052513">
    <property type="entry name" value="Thioester_dehydratase-like"/>
</dbReference>
<evidence type="ECO:0000313" key="3">
    <source>
        <dbReference type="EMBL" id="MCK9878762.1"/>
    </source>
</evidence>
<comment type="caution">
    <text evidence="3">The sequence shown here is derived from an EMBL/GenBank/DDBJ whole genome shotgun (WGS) entry which is preliminary data.</text>
</comment>
<dbReference type="Proteomes" id="UP001201873">
    <property type="component" value="Unassembled WGS sequence"/>
</dbReference>
<feature type="region of interest" description="Disordered" evidence="1">
    <location>
        <begin position="52"/>
        <end position="76"/>
    </location>
</feature>
<dbReference type="RefSeq" id="WP_248826836.1">
    <property type="nucleotide sequence ID" value="NZ_JALKFT010000043.1"/>
</dbReference>
<organism evidence="3 4">
    <name type="scientific">Frankia umida</name>
    <dbReference type="NCBI Taxonomy" id="573489"/>
    <lineage>
        <taxon>Bacteria</taxon>
        <taxon>Bacillati</taxon>
        <taxon>Actinomycetota</taxon>
        <taxon>Actinomycetes</taxon>
        <taxon>Frankiales</taxon>
        <taxon>Frankiaceae</taxon>
        <taxon>Frankia</taxon>
    </lineage>
</organism>
<dbReference type="SUPFAM" id="SSF50249">
    <property type="entry name" value="Nucleic acid-binding proteins"/>
    <property type="match status" value="1"/>
</dbReference>
<sequence length="254" mass="25069">MSREAGSVIAVRDGAERGHSVPGGAVLEREEPARKAGVERVISGQPHVRVIHPVHPSASPRPSIPGAGGGAGAGVAADSTAGTGAAAGAGVDVGVGLGADASGGPAGGAGEVTRPQVLEPSAQGALWAALQEERFVLGHCLRCGAWLEPVAAAVRACEQCGGPAALEPADGTGVVQGVLVMRHPDTPAFAGRAPYALVLVTLAEGVRLSGRLDGVPADEVPLGLPVRAVLAVRPGSAEPHVVFRPRVPAAAGAH</sequence>
<dbReference type="InterPro" id="IPR012340">
    <property type="entry name" value="NA-bd_OB-fold"/>
</dbReference>
<proteinExistence type="predicted"/>
<dbReference type="Pfam" id="PF01796">
    <property type="entry name" value="OB_ChsH2_C"/>
    <property type="match status" value="1"/>
</dbReference>